<organism evidence="6 7">
    <name type="scientific">Ewingella americana (strain ATCC 33852 / DSM 4580 / CCUG 14506 / JCM 5911 / LMG 7869 / NCTC 12157 / CDC 1468-78)</name>
    <dbReference type="NCBI Taxonomy" id="910964"/>
    <lineage>
        <taxon>Bacteria</taxon>
        <taxon>Pseudomonadati</taxon>
        <taxon>Pseudomonadota</taxon>
        <taxon>Gammaproteobacteria</taxon>
        <taxon>Enterobacterales</taxon>
        <taxon>Yersiniaceae</taxon>
        <taxon>Ewingella</taxon>
    </lineage>
</organism>
<dbReference type="RefSeq" id="WP_034796013.1">
    <property type="nucleotide sequence ID" value="NZ_JMPJ01000076.1"/>
</dbReference>
<feature type="domain" description="HTH lysR-type" evidence="5">
    <location>
        <begin position="1"/>
        <end position="58"/>
    </location>
</feature>
<dbReference type="eggNOG" id="COG0583">
    <property type="taxonomic scope" value="Bacteria"/>
</dbReference>
<dbReference type="PANTHER" id="PTHR30537">
    <property type="entry name" value="HTH-TYPE TRANSCRIPTIONAL REGULATOR"/>
    <property type="match status" value="1"/>
</dbReference>
<keyword evidence="2" id="KW-0805">Transcription regulation</keyword>
<dbReference type="PRINTS" id="PR00039">
    <property type="entry name" value="HTHLYSR"/>
</dbReference>
<dbReference type="PANTHER" id="PTHR30537:SF3">
    <property type="entry name" value="TRANSCRIPTIONAL REGULATORY PROTEIN"/>
    <property type="match status" value="1"/>
</dbReference>
<keyword evidence="3" id="KW-0238">DNA-binding</keyword>
<dbReference type="GO" id="GO:0006351">
    <property type="term" value="P:DNA-templated transcription"/>
    <property type="evidence" value="ECO:0007669"/>
    <property type="project" value="TreeGrafter"/>
</dbReference>
<comment type="caution">
    <text evidence="6">The sequence shown here is derived from an EMBL/GenBank/DDBJ whole genome shotgun (WGS) entry which is preliminary data.</text>
</comment>
<gene>
    <name evidence="6" type="ORF">GEAM_4330</name>
</gene>
<evidence type="ECO:0000313" key="7">
    <source>
        <dbReference type="Proteomes" id="UP000028640"/>
    </source>
</evidence>
<evidence type="ECO:0000256" key="1">
    <source>
        <dbReference type="ARBA" id="ARBA00009437"/>
    </source>
</evidence>
<reference evidence="6 7" key="1">
    <citation type="submission" date="2014-05" db="EMBL/GenBank/DDBJ databases">
        <title>ATOL: Assembling a taxonomically balanced genome-scale reconstruction of the evolutionary history of the Enterobacteriaceae.</title>
        <authorList>
            <person name="Plunkett G.III."/>
            <person name="Neeno-Eckwall E.C."/>
            <person name="Glasner J.D."/>
            <person name="Perna N.T."/>
        </authorList>
    </citation>
    <scope>NUCLEOTIDE SEQUENCE [LARGE SCALE GENOMIC DNA]</scope>
    <source>
        <strain evidence="6 7">ATCC 33852</strain>
    </source>
</reference>
<dbReference type="Pfam" id="PF03466">
    <property type="entry name" value="LysR_substrate"/>
    <property type="match status" value="1"/>
</dbReference>
<keyword evidence="4" id="KW-0804">Transcription</keyword>
<dbReference type="SUPFAM" id="SSF53850">
    <property type="entry name" value="Periplasmic binding protein-like II"/>
    <property type="match status" value="1"/>
</dbReference>
<evidence type="ECO:0000256" key="2">
    <source>
        <dbReference type="ARBA" id="ARBA00023015"/>
    </source>
</evidence>
<name>A0A085G0F9_EWIA3</name>
<dbReference type="GeneID" id="78382279"/>
<dbReference type="AlphaFoldDB" id="A0A085G0F9"/>
<dbReference type="PROSITE" id="PS50931">
    <property type="entry name" value="HTH_LYSR"/>
    <property type="match status" value="1"/>
</dbReference>
<dbReference type="InterPro" id="IPR036388">
    <property type="entry name" value="WH-like_DNA-bd_sf"/>
</dbReference>
<evidence type="ECO:0000259" key="5">
    <source>
        <dbReference type="PROSITE" id="PS50931"/>
    </source>
</evidence>
<dbReference type="Gene3D" id="1.10.10.10">
    <property type="entry name" value="Winged helix-like DNA-binding domain superfamily/Winged helix DNA-binding domain"/>
    <property type="match status" value="1"/>
</dbReference>
<evidence type="ECO:0000256" key="4">
    <source>
        <dbReference type="ARBA" id="ARBA00023163"/>
    </source>
</evidence>
<sequence length="285" mass="31787">MEWSDIRIFLALTRTGTFGAAARSLGVSHPTVARRLQTLEASLGQKLFQKNTDGLTLTPEGTSVLALAESMEETALTMERRLAGQTKDFDGTLRVAASDWFGTWLLPQVTRRYAQAHPRVSIELLTATRLYSLSYREADLAFRVVPFTEPDIIQRRLMTLSFGIYASAGTSVDQDSDGTGLQIIEDMPTGERYEAGWLKQRLPNARSVFRSNSRNVQAKMCAEGIGLAVLPRVIGDRMEELKRIEISATPPTRDLWIGYHSDLKRMHRLRAFVDAAIAVLAVNDE</sequence>
<dbReference type="GO" id="GO:0043565">
    <property type="term" value="F:sequence-specific DNA binding"/>
    <property type="evidence" value="ECO:0007669"/>
    <property type="project" value="TreeGrafter"/>
</dbReference>
<dbReference type="InterPro" id="IPR005119">
    <property type="entry name" value="LysR_subst-bd"/>
</dbReference>
<evidence type="ECO:0000256" key="3">
    <source>
        <dbReference type="ARBA" id="ARBA00023125"/>
    </source>
</evidence>
<dbReference type="GO" id="GO:0003700">
    <property type="term" value="F:DNA-binding transcription factor activity"/>
    <property type="evidence" value="ECO:0007669"/>
    <property type="project" value="InterPro"/>
</dbReference>
<dbReference type="CDD" id="cd05466">
    <property type="entry name" value="PBP2_LTTR_substrate"/>
    <property type="match status" value="1"/>
</dbReference>
<accession>A0A085G0F9</accession>
<dbReference type="SUPFAM" id="SSF46785">
    <property type="entry name" value="Winged helix' DNA-binding domain"/>
    <property type="match status" value="1"/>
</dbReference>
<dbReference type="STRING" id="910964.GEAM_4330"/>
<dbReference type="InterPro" id="IPR000847">
    <property type="entry name" value="LysR_HTH_N"/>
</dbReference>
<proteinExistence type="inferred from homology"/>
<comment type="similarity">
    <text evidence="1">Belongs to the LysR transcriptional regulatory family.</text>
</comment>
<dbReference type="Pfam" id="PF00126">
    <property type="entry name" value="HTH_1"/>
    <property type="match status" value="1"/>
</dbReference>
<dbReference type="EMBL" id="JMPJ01000076">
    <property type="protein sequence ID" value="KFC77204.1"/>
    <property type="molecule type" value="Genomic_DNA"/>
</dbReference>
<dbReference type="OrthoDB" id="570111at2"/>
<keyword evidence="7" id="KW-1185">Reference proteome</keyword>
<dbReference type="Gene3D" id="3.40.190.290">
    <property type="match status" value="1"/>
</dbReference>
<evidence type="ECO:0000313" key="6">
    <source>
        <dbReference type="EMBL" id="KFC77204.1"/>
    </source>
</evidence>
<dbReference type="InterPro" id="IPR058163">
    <property type="entry name" value="LysR-type_TF_proteobact-type"/>
</dbReference>
<dbReference type="InterPro" id="IPR036390">
    <property type="entry name" value="WH_DNA-bd_sf"/>
</dbReference>
<dbReference type="Proteomes" id="UP000028640">
    <property type="component" value="Unassembled WGS sequence"/>
</dbReference>
<protein>
    <submittedName>
        <fullName evidence="6">LysR family transcriptional regulator</fullName>
    </submittedName>
</protein>